<evidence type="ECO:0000256" key="6">
    <source>
        <dbReference type="ARBA" id="ARBA00023136"/>
    </source>
</evidence>
<protein>
    <submittedName>
        <fullName evidence="8">Type III secretion inner membrane protein (YscT,HrcT,SpaR,EscT,EpaR1,homologous to flagellar export components)</fullName>
    </submittedName>
</protein>
<dbReference type="InterPro" id="IPR006304">
    <property type="entry name" value="T3SS_SpaR/YscT"/>
</dbReference>
<dbReference type="RefSeq" id="WP_072332351.1">
    <property type="nucleotide sequence ID" value="NZ_CALUWT010000011.1"/>
</dbReference>
<keyword evidence="8" id="KW-0969">Cilium</keyword>
<comment type="subcellular location">
    <subcellularLocation>
        <location evidence="1 7">Cell membrane</location>
        <topology evidence="1 7">Multi-pass membrane protein</topology>
    </subcellularLocation>
</comment>
<proteinExistence type="inferred from homology"/>
<keyword evidence="8" id="KW-0966">Cell projection</keyword>
<feature type="transmembrane region" description="Helical" evidence="7">
    <location>
        <begin position="86"/>
        <end position="108"/>
    </location>
</feature>
<keyword evidence="5 7" id="KW-1133">Transmembrane helix</keyword>
<keyword evidence="9" id="KW-1185">Reference proteome</keyword>
<dbReference type="KEGG" id="dpg:DESPIGER_0388"/>
<dbReference type="PANTHER" id="PTHR30065">
    <property type="entry name" value="FLAGELLAR BIOSYNTHETIC PROTEIN FLIR"/>
    <property type="match status" value="1"/>
</dbReference>
<dbReference type="PANTHER" id="PTHR30065:SF1">
    <property type="entry name" value="SURFACE PRESENTATION OF ANTIGENS PROTEIN SPAR"/>
    <property type="match status" value="1"/>
</dbReference>
<dbReference type="InterPro" id="IPR002010">
    <property type="entry name" value="T3SS_IM_R"/>
</dbReference>
<dbReference type="Proteomes" id="UP000186323">
    <property type="component" value="Chromosome I"/>
</dbReference>
<evidence type="ECO:0000256" key="3">
    <source>
        <dbReference type="ARBA" id="ARBA00022475"/>
    </source>
</evidence>
<keyword evidence="6 7" id="KW-0472">Membrane</keyword>
<evidence type="ECO:0000256" key="7">
    <source>
        <dbReference type="RuleBase" id="RU362072"/>
    </source>
</evidence>
<feature type="transmembrane region" description="Helical" evidence="7">
    <location>
        <begin position="146"/>
        <end position="167"/>
    </location>
</feature>
<dbReference type="PRINTS" id="PR00953">
    <property type="entry name" value="TYPE3IMRPROT"/>
</dbReference>
<evidence type="ECO:0000256" key="1">
    <source>
        <dbReference type="ARBA" id="ARBA00004651"/>
    </source>
</evidence>
<reference evidence="9" key="1">
    <citation type="submission" date="2016-10" db="EMBL/GenBank/DDBJ databases">
        <authorList>
            <person name="Wegmann U."/>
        </authorList>
    </citation>
    <scope>NUCLEOTIDE SEQUENCE [LARGE SCALE GENOMIC DNA]</scope>
</reference>
<keyword evidence="8" id="KW-0282">Flagellum</keyword>
<dbReference type="Pfam" id="PF01311">
    <property type="entry name" value="Bac_export_1"/>
    <property type="match status" value="1"/>
</dbReference>
<dbReference type="GO" id="GO:0005886">
    <property type="term" value="C:plasma membrane"/>
    <property type="evidence" value="ECO:0007669"/>
    <property type="project" value="UniProtKB-SubCell"/>
</dbReference>
<keyword evidence="3 7" id="KW-1003">Cell membrane</keyword>
<evidence type="ECO:0000313" key="8">
    <source>
        <dbReference type="EMBL" id="SFV72278.1"/>
    </source>
</evidence>
<name>A0A1K1LFQ9_9BACT</name>
<feature type="transmembrane region" description="Helical" evidence="7">
    <location>
        <begin position="47"/>
        <end position="66"/>
    </location>
</feature>
<dbReference type="GO" id="GO:0006605">
    <property type="term" value="P:protein targeting"/>
    <property type="evidence" value="ECO:0007669"/>
    <property type="project" value="UniProtKB-UniRule"/>
</dbReference>
<comment type="similarity">
    <text evidence="2 7">Belongs to the FliR/MopE/SpaR family.</text>
</comment>
<feature type="transmembrane region" description="Helical" evidence="7">
    <location>
        <begin position="12"/>
        <end position="35"/>
    </location>
</feature>
<dbReference type="EMBL" id="LT630450">
    <property type="protein sequence ID" value="SFV72278.1"/>
    <property type="molecule type" value="Genomic_DNA"/>
</dbReference>
<gene>
    <name evidence="8" type="ORF">DESPIGER_0388</name>
</gene>
<accession>A0A1K1LFQ9</accession>
<evidence type="ECO:0000256" key="2">
    <source>
        <dbReference type="ARBA" id="ARBA00009772"/>
    </source>
</evidence>
<feature type="transmembrane region" description="Helical" evidence="7">
    <location>
        <begin position="229"/>
        <end position="251"/>
    </location>
</feature>
<sequence length="278" mass="29953">MDFSQFLQELGVYGHLTALLLGMPRFFALVTVAPFFGSAVVTGQIRLLLVLALYLPLHPVIVSHLTEDMTLSAALSLAVGGRLALLLLKEAVLGLMIGFLAGIVFWAVQSAGFFMDNQRGATMAEGADILSGDQSSPLGQLLFQSLVYIFYTSGAFLAFVGLVYASYDIWPVTQLLPLDVPQGAPLYFAEKVGWLMGHMLLLAGPIAAACLLTDVALGLINRFASQLNVYVLAMPIKCGIAAFLLCFYFGLLLSHAPELFDFTRESILKLNNLLPGGD</sequence>
<organism evidence="8 9">
    <name type="scientific">Desulfovibrio piger</name>
    <dbReference type="NCBI Taxonomy" id="901"/>
    <lineage>
        <taxon>Bacteria</taxon>
        <taxon>Pseudomonadati</taxon>
        <taxon>Thermodesulfobacteriota</taxon>
        <taxon>Desulfovibrionia</taxon>
        <taxon>Desulfovibrionales</taxon>
        <taxon>Desulfovibrionaceae</taxon>
        <taxon>Desulfovibrio</taxon>
    </lineage>
</organism>
<feature type="transmembrane region" description="Helical" evidence="7">
    <location>
        <begin position="195"/>
        <end position="217"/>
    </location>
</feature>
<keyword evidence="4 7" id="KW-0812">Transmembrane</keyword>
<dbReference type="NCBIfam" id="TIGR01401">
    <property type="entry name" value="fliR_like_III"/>
    <property type="match status" value="1"/>
</dbReference>
<evidence type="ECO:0000256" key="5">
    <source>
        <dbReference type="ARBA" id="ARBA00022989"/>
    </source>
</evidence>
<dbReference type="OrthoDB" id="9797790at2"/>
<dbReference type="AlphaFoldDB" id="A0A1K1LFQ9"/>
<evidence type="ECO:0000256" key="4">
    <source>
        <dbReference type="ARBA" id="ARBA00022692"/>
    </source>
</evidence>
<evidence type="ECO:0000313" key="9">
    <source>
        <dbReference type="Proteomes" id="UP000186323"/>
    </source>
</evidence>